<keyword evidence="1" id="KW-0812">Transmembrane</keyword>
<dbReference type="EMBL" id="JBHSZV010000038">
    <property type="protein sequence ID" value="MFC7063112.1"/>
    <property type="molecule type" value="Genomic_DNA"/>
</dbReference>
<keyword evidence="1" id="KW-0472">Membrane</keyword>
<keyword evidence="1" id="KW-1133">Transmembrane helix</keyword>
<feature type="transmembrane region" description="Helical" evidence="1">
    <location>
        <begin position="7"/>
        <end position="24"/>
    </location>
</feature>
<protein>
    <submittedName>
        <fullName evidence="2">Holin-like toxin</fullName>
    </submittedName>
</protein>
<sequence length="30" mass="3645">MMNIFEALTLMINFSMLMIIILRFRDHDQS</sequence>
<reference evidence="3" key="1">
    <citation type="journal article" date="2019" name="Int. J. Syst. Evol. Microbiol.">
        <title>The Global Catalogue of Microorganisms (GCM) 10K type strain sequencing project: providing services to taxonomists for standard genome sequencing and annotation.</title>
        <authorList>
            <consortium name="The Broad Institute Genomics Platform"/>
            <consortium name="The Broad Institute Genome Sequencing Center for Infectious Disease"/>
            <person name="Wu L."/>
            <person name="Ma J."/>
        </authorList>
    </citation>
    <scope>NUCLEOTIDE SEQUENCE [LARGE SCALE GENOMIC DNA]</scope>
    <source>
        <strain evidence="3">CGMCC 4.1621</strain>
    </source>
</reference>
<organism evidence="2 3">
    <name type="scientific">Halobacillus seohaensis</name>
    <dbReference type="NCBI Taxonomy" id="447421"/>
    <lineage>
        <taxon>Bacteria</taxon>
        <taxon>Bacillati</taxon>
        <taxon>Bacillota</taxon>
        <taxon>Bacilli</taxon>
        <taxon>Bacillales</taxon>
        <taxon>Bacillaceae</taxon>
        <taxon>Halobacillus</taxon>
    </lineage>
</organism>
<dbReference type="Pfam" id="PF16935">
    <property type="entry name" value="Hol_Tox"/>
    <property type="match status" value="1"/>
</dbReference>
<evidence type="ECO:0000313" key="2">
    <source>
        <dbReference type="EMBL" id="MFC7063112.1"/>
    </source>
</evidence>
<keyword evidence="3" id="KW-1185">Reference proteome</keyword>
<evidence type="ECO:0000313" key="3">
    <source>
        <dbReference type="Proteomes" id="UP001596410"/>
    </source>
</evidence>
<gene>
    <name evidence="2" type="ORF">ACFQIC_14890</name>
</gene>
<accession>A0ABW2EPF9</accession>
<comment type="caution">
    <text evidence="2">The sequence shown here is derived from an EMBL/GenBank/DDBJ whole genome shotgun (WGS) entry which is preliminary data.</text>
</comment>
<evidence type="ECO:0000256" key="1">
    <source>
        <dbReference type="SAM" id="Phobius"/>
    </source>
</evidence>
<dbReference type="Proteomes" id="UP001596410">
    <property type="component" value="Unassembled WGS sequence"/>
</dbReference>
<dbReference type="InterPro" id="IPR031616">
    <property type="entry name" value="BsrE-like"/>
</dbReference>
<proteinExistence type="predicted"/>
<name>A0ABW2EPF9_9BACI</name>
<dbReference type="RefSeq" id="WP_390217324.1">
    <property type="nucleotide sequence ID" value="NZ_JBHSZV010000038.1"/>
</dbReference>